<sequence>MQAIIAFPTDIQSTRKGFDFAAASVTGVDIDPELVQQAENSFALRASRVRPATSDSERIVDYFPISVVLEHGYRFEPRTNIASQQDSELATFPEWPRVSFFSGDWVTSANRATEGPYDVILALSVIKWIHLEHGDDGLVTFFRKCASSLAPGGYLVIELQPWKSYERAVRPGVAPHFMESFRKLKYRPETSFSALLQEHGLHLCNESDALPRRISVYHKA</sequence>
<dbReference type="RefSeq" id="XP_033655241.1">
    <property type="nucleotide sequence ID" value="XM_033794274.1"/>
</dbReference>
<dbReference type="PANTHER" id="PTHR12315:SF0">
    <property type="entry name" value="7SK SNRNA METHYLPHOSPHATE CAPPING ENZYME"/>
    <property type="match status" value="1"/>
</dbReference>
<dbReference type="InterPro" id="IPR010675">
    <property type="entry name" value="Bin3_C"/>
</dbReference>
<dbReference type="GO" id="GO:0008171">
    <property type="term" value="F:O-methyltransferase activity"/>
    <property type="evidence" value="ECO:0007669"/>
    <property type="project" value="UniProtKB-UniRule"/>
</dbReference>
<dbReference type="InterPro" id="IPR029063">
    <property type="entry name" value="SAM-dependent_MTases_sf"/>
</dbReference>
<dbReference type="InterPro" id="IPR039772">
    <property type="entry name" value="Bin3-like"/>
</dbReference>
<dbReference type="Pfam" id="PF06859">
    <property type="entry name" value="Bin3"/>
    <property type="match status" value="1"/>
</dbReference>
<keyword evidence="4 5" id="KW-0949">S-adenosyl-L-methionine</keyword>
<gene>
    <name evidence="8" type="ORF">EI97DRAFT_270691</name>
</gene>
<dbReference type="GeneID" id="54547449"/>
<feature type="domain" description="Bin3-type SAM" evidence="7">
    <location>
        <begin position="1"/>
        <end position="220"/>
    </location>
</feature>
<dbReference type="OrthoDB" id="540004at2759"/>
<evidence type="ECO:0000256" key="6">
    <source>
        <dbReference type="RuleBase" id="RU367087"/>
    </source>
</evidence>
<evidence type="ECO:0000313" key="8">
    <source>
        <dbReference type="EMBL" id="KAF2277702.1"/>
    </source>
</evidence>
<evidence type="ECO:0000256" key="3">
    <source>
        <dbReference type="ARBA" id="ARBA00022679"/>
    </source>
</evidence>
<reference evidence="8" key="1">
    <citation type="journal article" date="2020" name="Stud. Mycol.">
        <title>101 Dothideomycetes genomes: a test case for predicting lifestyles and emergence of pathogens.</title>
        <authorList>
            <person name="Haridas S."/>
            <person name="Albert R."/>
            <person name="Binder M."/>
            <person name="Bloem J."/>
            <person name="Labutti K."/>
            <person name="Salamov A."/>
            <person name="Andreopoulos B."/>
            <person name="Baker S."/>
            <person name="Barry K."/>
            <person name="Bills G."/>
            <person name="Bluhm B."/>
            <person name="Cannon C."/>
            <person name="Castanera R."/>
            <person name="Culley D."/>
            <person name="Daum C."/>
            <person name="Ezra D."/>
            <person name="Gonzalez J."/>
            <person name="Henrissat B."/>
            <person name="Kuo A."/>
            <person name="Liang C."/>
            <person name="Lipzen A."/>
            <person name="Lutzoni F."/>
            <person name="Magnuson J."/>
            <person name="Mondo S."/>
            <person name="Nolan M."/>
            <person name="Ohm R."/>
            <person name="Pangilinan J."/>
            <person name="Park H.-J."/>
            <person name="Ramirez L."/>
            <person name="Alfaro M."/>
            <person name="Sun H."/>
            <person name="Tritt A."/>
            <person name="Yoshinaga Y."/>
            <person name="Zwiers L.-H."/>
            <person name="Turgeon B."/>
            <person name="Goodwin S."/>
            <person name="Spatafora J."/>
            <person name="Crous P."/>
            <person name="Grigoriev I."/>
        </authorList>
    </citation>
    <scope>NUCLEOTIDE SEQUENCE</scope>
    <source>
        <strain evidence="8">CBS 379.55</strain>
    </source>
</reference>
<dbReference type="Gene3D" id="3.40.50.150">
    <property type="entry name" value="Vaccinia Virus protein VP39"/>
    <property type="match status" value="1"/>
</dbReference>
<dbReference type="Proteomes" id="UP000800097">
    <property type="component" value="Unassembled WGS sequence"/>
</dbReference>
<accession>A0A6A6JMI0</accession>
<dbReference type="GO" id="GO:0040031">
    <property type="term" value="P:snRNA modification"/>
    <property type="evidence" value="ECO:0007669"/>
    <property type="project" value="TreeGrafter"/>
</dbReference>
<proteinExistence type="inferred from homology"/>
<evidence type="ECO:0000256" key="1">
    <source>
        <dbReference type="ARBA" id="ARBA00008361"/>
    </source>
</evidence>
<dbReference type="CDD" id="cd02440">
    <property type="entry name" value="AdoMet_MTases"/>
    <property type="match status" value="1"/>
</dbReference>
<evidence type="ECO:0000256" key="4">
    <source>
        <dbReference type="ARBA" id="ARBA00022691"/>
    </source>
</evidence>
<keyword evidence="3 6" id="KW-0808">Transferase</keyword>
<name>A0A6A6JMI0_WESOR</name>
<dbReference type="EC" id="2.1.1.-" evidence="6"/>
<dbReference type="PROSITE" id="PS51515">
    <property type="entry name" value="BIN3_SAM"/>
    <property type="match status" value="1"/>
</dbReference>
<keyword evidence="9" id="KW-1185">Reference proteome</keyword>
<protein>
    <recommendedName>
        <fullName evidence="6">RNA methyltransferase</fullName>
        <ecNumber evidence="6">2.1.1.-</ecNumber>
    </recommendedName>
</protein>
<evidence type="ECO:0000259" key="7">
    <source>
        <dbReference type="PROSITE" id="PS51515"/>
    </source>
</evidence>
<comment type="similarity">
    <text evidence="1 6">Belongs to the methyltransferase superfamily.</text>
</comment>
<dbReference type="SUPFAM" id="SSF53335">
    <property type="entry name" value="S-adenosyl-L-methionine-dependent methyltransferases"/>
    <property type="match status" value="1"/>
</dbReference>
<dbReference type="AlphaFoldDB" id="A0A6A6JMI0"/>
<keyword evidence="2 6" id="KW-0489">Methyltransferase</keyword>
<dbReference type="GO" id="GO:0032259">
    <property type="term" value="P:methylation"/>
    <property type="evidence" value="ECO:0007669"/>
    <property type="project" value="UniProtKB-KW"/>
</dbReference>
<evidence type="ECO:0000313" key="9">
    <source>
        <dbReference type="Proteomes" id="UP000800097"/>
    </source>
</evidence>
<dbReference type="GO" id="GO:0017069">
    <property type="term" value="F:snRNA binding"/>
    <property type="evidence" value="ECO:0007669"/>
    <property type="project" value="TreeGrafter"/>
</dbReference>
<organism evidence="8 9">
    <name type="scientific">Westerdykella ornata</name>
    <dbReference type="NCBI Taxonomy" id="318751"/>
    <lineage>
        <taxon>Eukaryota</taxon>
        <taxon>Fungi</taxon>
        <taxon>Dikarya</taxon>
        <taxon>Ascomycota</taxon>
        <taxon>Pezizomycotina</taxon>
        <taxon>Dothideomycetes</taxon>
        <taxon>Pleosporomycetidae</taxon>
        <taxon>Pleosporales</taxon>
        <taxon>Sporormiaceae</taxon>
        <taxon>Westerdykella</taxon>
    </lineage>
</organism>
<evidence type="ECO:0000256" key="5">
    <source>
        <dbReference type="PROSITE-ProRule" id="PRU00848"/>
    </source>
</evidence>
<dbReference type="EMBL" id="ML986489">
    <property type="protein sequence ID" value="KAF2277702.1"/>
    <property type="molecule type" value="Genomic_DNA"/>
</dbReference>
<dbReference type="PANTHER" id="PTHR12315">
    <property type="entry name" value="BICOID-INTERACTING PROTEIN RELATED"/>
    <property type="match status" value="1"/>
</dbReference>
<evidence type="ECO:0000256" key="2">
    <source>
        <dbReference type="ARBA" id="ARBA00022603"/>
    </source>
</evidence>
<dbReference type="InterPro" id="IPR024160">
    <property type="entry name" value="BIN3_SAM-bd_dom"/>
</dbReference>
<dbReference type="GO" id="GO:0008173">
    <property type="term" value="F:RNA methyltransferase activity"/>
    <property type="evidence" value="ECO:0007669"/>
    <property type="project" value="UniProtKB-UniRule"/>
</dbReference>